<name>A0A085LQK8_9BILA</name>
<reference evidence="1 2" key="1">
    <citation type="journal article" date="2014" name="Nat. Genet.">
        <title>Genome and transcriptome of the porcine whipworm Trichuris suis.</title>
        <authorList>
            <person name="Jex A.R."/>
            <person name="Nejsum P."/>
            <person name="Schwarz E.M."/>
            <person name="Hu L."/>
            <person name="Young N.D."/>
            <person name="Hall R.S."/>
            <person name="Korhonen P.K."/>
            <person name="Liao S."/>
            <person name="Thamsborg S."/>
            <person name="Xia J."/>
            <person name="Xu P."/>
            <person name="Wang S."/>
            <person name="Scheerlinck J.P."/>
            <person name="Hofmann A."/>
            <person name="Sternberg P.W."/>
            <person name="Wang J."/>
            <person name="Gasser R.B."/>
        </authorList>
    </citation>
    <scope>NUCLEOTIDE SEQUENCE [LARGE SCALE GENOMIC DNA]</scope>
    <source>
        <strain evidence="1">DCEP-RM93M</strain>
    </source>
</reference>
<accession>A0A085LQK8</accession>
<dbReference type="Proteomes" id="UP000030764">
    <property type="component" value="Unassembled WGS sequence"/>
</dbReference>
<gene>
    <name evidence="1" type="ORF">M513_11854</name>
</gene>
<dbReference type="SUPFAM" id="SSF50630">
    <property type="entry name" value="Acid proteases"/>
    <property type="match status" value="1"/>
</dbReference>
<evidence type="ECO:0008006" key="3">
    <source>
        <dbReference type="Google" id="ProtNLM"/>
    </source>
</evidence>
<evidence type="ECO:0000313" key="2">
    <source>
        <dbReference type="Proteomes" id="UP000030764"/>
    </source>
</evidence>
<protein>
    <recommendedName>
        <fullName evidence="3">Peptidase A2 domain-containing protein</fullName>
    </recommendedName>
</protein>
<proteinExistence type="predicted"/>
<keyword evidence="2" id="KW-1185">Reference proteome</keyword>
<sequence length="283" mass="31618">MQPTNEELLKPSEALRDMRRAGETLLDPMVCTAARADELVEIDESTSVNAVSPKQNVQPSNALEQAIARLEQEIRELRSRSPRAVSAMLLPRQIRSKRPQVPSSVCVSGKRYARGLRAVGHSGRSRDRLFVIQDRVSKLHFLVDTGSELTAANGSRIATFGTRSMSLDFGLRRRFRWTFIVADVRRPILGTDFLRHFRFLVDVNQKRLIDASTTAAHSLDANEAAVVLSRYPALTKEITSAESVPHGIQHAISTIGPPVFARPRRLAPDRLMAAKMFEIFNPQ</sequence>
<organism evidence="1 2">
    <name type="scientific">Trichuris suis</name>
    <name type="common">pig whipworm</name>
    <dbReference type="NCBI Taxonomy" id="68888"/>
    <lineage>
        <taxon>Eukaryota</taxon>
        <taxon>Metazoa</taxon>
        <taxon>Ecdysozoa</taxon>
        <taxon>Nematoda</taxon>
        <taxon>Enoplea</taxon>
        <taxon>Dorylaimia</taxon>
        <taxon>Trichinellida</taxon>
        <taxon>Trichuridae</taxon>
        <taxon>Trichuris</taxon>
    </lineage>
</organism>
<dbReference type="EMBL" id="KL363334">
    <property type="protein sequence ID" value="KFD47254.1"/>
    <property type="molecule type" value="Genomic_DNA"/>
</dbReference>
<dbReference type="AlphaFoldDB" id="A0A085LQK8"/>
<evidence type="ECO:0000313" key="1">
    <source>
        <dbReference type="EMBL" id="KFD47254.1"/>
    </source>
</evidence>
<dbReference type="InterPro" id="IPR021109">
    <property type="entry name" value="Peptidase_aspartic_dom_sf"/>
</dbReference>